<sequence>MNPENTVTLVRGNRKKSWFNAKVRCAMWINIRSAEPWHTIGMPFG</sequence>
<dbReference type="EMBL" id="FP929127">
    <property type="protein sequence ID" value="CBX95550.1"/>
    <property type="molecule type" value="Genomic_DNA"/>
</dbReference>
<dbReference type="InParanoid" id="E4ZVC4"/>
<evidence type="ECO:0000313" key="2">
    <source>
        <dbReference type="Proteomes" id="UP000002668"/>
    </source>
</evidence>
<gene>
    <name evidence="1" type="ORF">LEMA_P027020.1</name>
</gene>
<evidence type="ECO:0000313" key="1">
    <source>
        <dbReference type="EMBL" id="CBX95550.1"/>
    </source>
</evidence>
<dbReference type="VEuPathDB" id="FungiDB:LEMA_P027020.1"/>
<accession>E4ZVC4</accession>
<keyword evidence="2" id="KW-1185">Reference proteome</keyword>
<name>E4ZVC4_LEPMJ</name>
<dbReference type="AlphaFoldDB" id="E4ZVC4"/>
<dbReference type="Proteomes" id="UP000002668">
    <property type="component" value="Genome"/>
</dbReference>
<organism evidence="2">
    <name type="scientific">Leptosphaeria maculans (strain JN3 / isolate v23.1.3 / race Av1-4-5-6-7-8)</name>
    <name type="common">Blackleg fungus</name>
    <name type="synonym">Phoma lingam</name>
    <dbReference type="NCBI Taxonomy" id="985895"/>
    <lineage>
        <taxon>Eukaryota</taxon>
        <taxon>Fungi</taxon>
        <taxon>Dikarya</taxon>
        <taxon>Ascomycota</taxon>
        <taxon>Pezizomycotina</taxon>
        <taxon>Dothideomycetes</taxon>
        <taxon>Pleosporomycetidae</taxon>
        <taxon>Pleosporales</taxon>
        <taxon>Pleosporineae</taxon>
        <taxon>Leptosphaeriaceae</taxon>
        <taxon>Plenodomus</taxon>
        <taxon>Plenodomus lingam/Leptosphaeria maculans species complex</taxon>
    </lineage>
</organism>
<proteinExistence type="predicted"/>
<protein>
    <submittedName>
        <fullName evidence="1">Predicted protein</fullName>
    </submittedName>
</protein>
<dbReference type="HOGENOM" id="CLU_3207772_0_0_1"/>
<reference evidence="2" key="1">
    <citation type="journal article" date="2011" name="Nat. Commun.">
        <title>Effector diversification within compartments of the Leptosphaeria maculans genome affected by Repeat-Induced Point mutations.</title>
        <authorList>
            <person name="Rouxel T."/>
            <person name="Grandaubert J."/>
            <person name="Hane J.K."/>
            <person name="Hoede C."/>
            <person name="van de Wouw A.P."/>
            <person name="Couloux A."/>
            <person name="Dominguez V."/>
            <person name="Anthouard V."/>
            <person name="Bally P."/>
            <person name="Bourras S."/>
            <person name="Cozijnsen A.J."/>
            <person name="Ciuffetti L.M."/>
            <person name="Degrave A."/>
            <person name="Dilmaghani A."/>
            <person name="Duret L."/>
            <person name="Fudal I."/>
            <person name="Goodwin S.B."/>
            <person name="Gout L."/>
            <person name="Glaser N."/>
            <person name="Linglin J."/>
            <person name="Kema G.H.J."/>
            <person name="Lapalu N."/>
            <person name="Lawrence C.B."/>
            <person name="May K."/>
            <person name="Meyer M."/>
            <person name="Ollivier B."/>
            <person name="Poulain J."/>
            <person name="Schoch C.L."/>
            <person name="Simon A."/>
            <person name="Spatafora J.W."/>
            <person name="Stachowiak A."/>
            <person name="Turgeon B.G."/>
            <person name="Tyler B.M."/>
            <person name="Vincent D."/>
            <person name="Weissenbach J."/>
            <person name="Amselem J."/>
            <person name="Quesneville H."/>
            <person name="Oliver R.P."/>
            <person name="Wincker P."/>
            <person name="Balesdent M.-H."/>
            <person name="Howlett B.J."/>
        </authorList>
    </citation>
    <scope>NUCLEOTIDE SEQUENCE [LARGE SCALE GENOMIC DNA]</scope>
    <source>
        <strain evidence="2">JN3 / isolate v23.1.3 / race Av1-4-5-6-7-8</strain>
    </source>
</reference>